<feature type="compositionally biased region" description="Low complexity" evidence="9">
    <location>
        <begin position="35"/>
        <end position="49"/>
    </location>
</feature>
<dbReference type="Gene3D" id="3.30.40.10">
    <property type="entry name" value="Zinc/RING finger domain, C3HC4 (zinc finger)"/>
    <property type="match status" value="1"/>
</dbReference>
<evidence type="ECO:0000256" key="1">
    <source>
        <dbReference type="ARBA" id="ARBA00004167"/>
    </source>
</evidence>
<evidence type="ECO:0000256" key="4">
    <source>
        <dbReference type="ARBA" id="ARBA00022771"/>
    </source>
</evidence>
<proteinExistence type="predicted"/>
<feature type="compositionally biased region" description="Low complexity" evidence="9">
    <location>
        <begin position="301"/>
        <end position="312"/>
    </location>
</feature>
<feature type="region of interest" description="Disordered" evidence="9">
    <location>
        <begin position="33"/>
        <end position="58"/>
    </location>
</feature>
<keyword evidence="6 10" id="KW-1133">Transmembrane helix</keyword>
<evidence type="ECO:0000256" key="9">
    <source>
        <dbReference type="SAM" id="MobiDB-lite"/>
    </source>
</evidence>
<keyword evidence="3" id="KW-0479">Metal-binding</keyword>
<feature type="region of interest" description="Disordered" evidence="9">
    <location>
        <begin position="289"/>
        <end position="318"/>
    </location>
</feature>
<dbReference type="GO" id="GO:0008270">
    <property type="term" value="F:zinc ion binding"/>
    <property type="evidence" value="ECO:0007669"/>
    <property type="project" value="UniProtKB-KW"/>
</dbReference>
<organism evidence="12 13">
    <name type="scientific">Geranomyces variabilis</name>
    <dbReference type="NCBI Taxonomy" id="109894"/>
    <lineage>
        <taxon>Eukaryota</taxon>
        <taxon>Fungi</taxon>
        <taxon>Fungi incertae sedis</taxon>
        <taxon>Chytridiomycota</taxon>
        <taxon>Chytridiomycota incertae sedis</taxon>
        <taxon>Chytridiomycetes</taxon>
        <taxon>Spizellomycetales</taxon>
        <taxon>Powellomycetaceae</taxon>
        <taxon>Geranomyces</taxon>
    </lineage>
</organism>
<evidence type="ECO:0000256" key="8">
    <source>
        <dbReference type="PROSITE-ProRule" id="PRU00175"/>
    </source>
</evidence>
<comment type="caution">
    <text evidence="12">The sequence shown here is derived from an EMBL/GenBank/DDBJ whole genome shotgun (WGS) entry which is preliminary data.</text>
</comment>
<feature type="transmembrane region" description="Helical" evidence="10">
    <location>
        <begin position="207"/>
        <end position="233"/>
    </location>
</feature>
<sequence length="413" mass="42331">MASIALTPVLMPSALLPPLPPLSQWLPAPAPPPLTLLDSGSDSSSSSSSIQLLEGADPPPADSGTLGILRDFGPICNYTSTPLFPPSSSALSTTSFAVIALFSYSQDAATAQVPACSLADALAAITAAPPAAAAAAVVAPPLQQQPPPALAGIIITTDAAIVHGTPPLSVPAFTVSVQNGLALSGAAAASLTRATMIAPPPSEKTAAWQWALIVVIAVLAVAFVASVVLHFWVFRRRRLAEMADAAAAMSTTLDSPSDNASDSSTSIHTLPAAAVAAFPTKIFNAATAQREKKQRRMSRHATTLPTASAAEAAADEDSTTTATAAAAADDSLGVPSVTRSATLRSVDSNRTARTVEGGVSAETCAICLDEYEDGEMLRTLPCDHEFHAHCIGEFSQRDSQRTPGAVKFSDIFI</sequence>
<evidence type="ECO:0000256" key="6">
    <source>
        <dbReference type="ARBA" id="ARBA00022989"/>
    </source>
</evidence>
<name>A0AAD5THG0_9FUNG</name>
<dbReference type="EMBL" id="JADGJQ010000060">
    <property type="protein sequence ID" value="KAJ3174794.1"/>
    <property type="molecule type" value="Genomic_DNA"/>
</dbReference>
<dbReference type="SUPFAM" id="SSF57850">
    <property type="entry name" value="RING/U-box"/>
    <property type="match status" value="1"/>
</dbReference>
<evidence type="ECO:0000256" key="3">
    <source>
        <dbReference type="ARBA" id="ARBA00022723"/>
    </source>
</evidence>
<feature type="domain" description="RING-type" evidence="11">
    <location>
        <begin position="364"/>
        <end position="403"/>
    </location>
</feature>
<dbReference type="InterPro" id="IPR051653">
    <property type="entry name" value="E3_ligase_sorting_rcpt"/>
</dbReference>
<dbReference type="Proteomes" id="UP001212152">
    <property type="component" value="Unassembled WGS sequence"/>
</dbReference>
<dbReference type="InterPro" id="IPR001841">
    <property type="entry name" value="Znf_RING"/>
</dbReference>
<dbReference type="CDD" id="cd16454">
    <property type="entry name" value="RING-H2_PA-TM-RING"/>
    <property type="match status" value="1"/>
</dbReference>
<gene>
    <name evidence="12" type="ORF">HDU87_006910</name>
</gene>
<dbReference type="Pfam" id="PF17123">
    <property type="entry name" value="zf-RING_11"/>
    <property type="match status" value="1"/>
</dbReference>
<dbReference type="InterPro" id="IPR013083">
    <property type="entry name" value="Znf_RING/FYVE/PHD"/>
</dbReference>
<evidence type="ECO:0000313" key="12">
    <source>
        <dbReference type="EMBL" id="KAJ3174794.1"/>
    </source>
</evidence>
<evidence type="ECO:0000256" key="10">
    <source>
        <dbReference type="SAM" id="Phobius"/>
    </source>
</evidence>
<evidence type="ECO:0000256" key="2">
    <source>
        <dbReference type="ARBA" id="ARBA00022692"/>
    </source>
</evidence>
<reference evidence="12" key="1">
    <citation type="submission" date="2020-05" db="EMBL/GenBank/DDBJ databases">
        <title>Phylogenomic resolution of chytrid fungi.</title>
        <authorList>
            <person name="Stajich J.E."/>
            <person name="Amses K."/>
            <person name="Simmons R."/>
            <person name="Seto K."/>
            <person name="Myers J."/>
            <person name="Bonds A."/>
            <person name="Quandt C.A."/>
            <person name="Barry K."/>
            <person name="Liu P."/>
            <person name="Grigoriev I."/>
            <person name="Longcore J.E."/>
            <person name="James T.Y."/>
        </authorList>
    </citation>
    <scope>NUCLEOTIDE SEQUENCE</scope>
    <source>
        <strain evidence="12">JEL0379</strain>
    </source>
</reference>
<accession>A0AAD5THG0</accession>
<evidence type="ECO:0000256" key="7">
    <source>
        <dbReference type="ARBA" id="ARBA00023136"/>
    </source>
</evidence>
<keyword evidence="7 10" id="KW-0472">Membrane</keyword>
<keyword evidence="4 8" id="KW-0863">Zinc-finger</keyword>
<evidence type="ECO:0000313" key="13">
    <source>
        <dbReference type="Proteomes" id="UP001212152"/>
    </source>
</evidence>
<protein>
    <recommendedName>
        <fullName evidence="11">RING-type domain-containing protein</fullName>
    </recommendedName>
</protein>
<dbReference type="PROSITE" id="PS50089">
    <property type="entry name" value="ZF_RING_2"/>
    <property type="match status" value="1"/>
</dbReference>
<dbReference type="AlphaFoldDB" id="A0AAD5THG0"/>
<keyword evidence="13" id="KW-1185">Reference proteome</keyword>
<dbReference type="PANTHER" id="PTHR47168">
    <property type="entry name" value="RING ZINC FINGER DOMAIN SUPERFAMILY PROTEIN-RELATED"/>
    <property type="match status" value="1"/>
</dbReference>
<keyword evidence="5" id="KW-0862">Zinc</keyword>
<keyword evidence="2 10" id="KW-0812">Transmembrane</keyword>
<dbReference type="PANTHER" id="PTHR47168:SF1">
    <property type="entry name" value="OS02G0798600 PROTEIN"/>
    <property type="match status" value="1"/>
</dbReference>
<dbReference type="GO" id="GO:0016020">
    <property type="term" value="C:membrane"/>
    <property type="evidence" value="ECO:0007669"/>
    <property type="project" value="UniProtKB-SubCell"/>
</dbReference>
<evidence type="ECO:0000256" key="5">
    <source>
        <dbReference type="ARBA" id="ARBA00022833"/>
    </source>
</evidence>
<comment type="subcellular location">
    <subcellularLocation>
        <location evidence="1">Membrane</location>
        <topology evidence="1">Single-pass membrane protein</topology>
    </subcellularLocation>
</comment>
<evidence type="ECO:0000259" key="11">
    <source>
        <dbReference type="PROSITE" id="PS50089"/>
    </source>
</evidence>